<dbReference type="PRINTS" id="PR00326">
    <property type="entry name" value="GTP1OBG"/>
</dbReference>
<dbReference type="InterPro" id="IPR005225">
    <property type="entry name" value="Small_GTP-bd"/>
</dbReference>
<dbReference type="InterPro" id="IPR015946">
    <property type="entry name" value="KH_dom-like_a/b"/>
</dbReference>
<dbReference type="InterPro" id="IPR027417">
    <property type="entry name" value="P-loop_NTPase"/>
</dbReference>
<keyword evidence="3 8" id="KW-0690">Ribosome biogenesis</keyword>
<dbReference type="SUPFAM" id="SSF52540">
    <property type="entry name" value="P-loop containing nucleoside triphosphate hydrolases"/>
    <property type="match status" value="2"/>
</dbReference>
<proteinExistence type="inferred from homology"/>
<feature type="binding site" evidence="8">
    <location>
        <begin position="116"/>
        <end position="119"/>
    </location>
    <ligand>
        <name>GTP</name>
        <dbReference type="ChEBI" id="CHEBI:37565"/>
        <label>1</label>
    </ligand>
</feature>
<evidence type="ECO:0000256" key="2">
    <source>
        <dbReference type="ARBA" id="ARBA00020953"/>
    </source>
</evidence>
<evidence type="ECO:0000256" key="4">
    <source>
        <dbReference type="ARBA" id="ARBA00022737"/>
    </source>
</evidence>
<evidence type="ECO:0000256" key="10">
    <source>
        <dbReference type="RuleBase" id="RU004481"/>
    </source>
</evidence>
<dbReference type="CDD" id="cd01894">
    <property type="entry name" value="EngA1"/>
    <property type="match status" value="1"/>
</dbReference>
<keyword evidence="4 10" id="KW-0677">Repeat</keyword>
<dbReference type="PANTHER" id="PTHR43834:SF6">
    <property type="entry name" value="GTPASE DER"/>
    <property type="match status" value="1"/>
</dbReference>
<sequence length="474" mass="53066">MHRICIAGRPNVGKSTLFNRLYGRRSAITDSMPGVTRDAISGIVSLGDMQLEVIDTGGIGEGEAQLEQAVYTISRNEIRRADLVLLLVDVTDLTGEDEELIEYVRRCGRPVILVVNKVDNERRSQDVSEFWRFGLERVVSISAAHGLGMDDLEEAVLEVLGDDLCSDDPRGDSPRGDEDSSGEEAGGHDGAGDLQEDLSVDGTDLESPREDPLARPVRLAILGQPNTGKSSLLNRLVGEERALVSDIAGTTRDTVEARFSFKGTEFNVVDTAGIRRKSRVKESVEYYAVQRALATIDDAELVVLVIDAEKGLSEQDKKIAARVAERGRGVVVILNKWDLMQDRENALNALTDRIHFLFPVFRHVPILPTSTITGEGIDKMLDMLLHVRGELHRRIDTGPLNQALKRWLDQTPPPSGKRPIKIRYITQVHANPVRFVLFTNRKKIFPEFYLRYIQNQIRQDLGFRHIPFFIELRE</sequence>
<keyword evidence="14" id="KW-1185">Reference proteome</keyword>
<feature type="domain" description="EngA-type G" evidence="12">
    <location>
        <begin position="217"/>
        <end position="392"/>
    </location>
</feature>
<evidence type="ECO:0000256" key="5">
    <source>
        <dbReference type="ARBA" id="ARBA00022741"/>
    </source>
</evidence>
<dbReference type="HAMAP" id="MF_00195">
    <property type="entry name" value="GTPase_Der"/>
    <property type="match status" value="1"/>
</dbReference>
<evidence type="ECO:0000256" key="6">
    <source>
        <dbReference type="ARBA" id="ARBA00023134"/>
    </source>
</evidence>
<dbReference type="AlphaFoldDB" id="A0A2S4JXR6"/>
<dbReference type="PIRSF" id="PIRSF006485">
    <property type="entry name" value="GTP-binding_EngA"/>
    <property type="match status" value="1"/>
</dbReference>
<comment type="function">
    <text evidence="8 10">GTPase that plays an essential role in the late steps of ribosome biogenesis.</text>
</comment>
<dbReference type="Pfam" id="PF14714">
    <property type="entry name" value="KH_dom-like"/>
    <property type="match status" value="1"/>
</dbReference>
<dbReference type="FunFam" id="3.40.50.300:FF:000040">
    <property type="entry name" value="GTPase Der"/>
    <property type="match status" value="1"/>
</dbReference>
<dbReference type="Gene3D" id="3.40.50.300">
    <property type="entry name" value="P-loop containing nucleotide triphosphate hydrolases"/>
    <property type="match status" value="2"/>
</dbReference>
<feature type="domain" description="EngA-type G" evidence="12">
    <location>
        <begin position="2"/>
        <end position="164"/>
    </location>
</feature>
<dbReference type="RefSeq" id="WP_103679502.1">
    <property type="nucleotide sequence ID" value="NZ_LPWH01000016.1"/>
</dbReference>
<gene>
    <name evidence="8" type="primary">der</name>
    <name evidence="13" type="ORF">AU468_03280</name>
</gene>
<evidence type="ECO:0000313" key="13">
    <source>
        <dbReference type="EMBL" id="POR04318.1"/>
    </source>
</evidence>
<evidence type="ECO:0000259" key="12">
    <source>
        <dbReference type="PROSITE" id="PS51712"/>
    </source>
</evidence>
<dbReference type="NCBIfam" id="TIGR00231">
    <property type="entry name" value="small_GTP"/>
    <property type="match status" value="2"/>
</dbReference>
<evidence type="ECO:0000256" key="9">
    <source>
        <dbReference type="PROSITE-ProRule" id="PRU01049"/>
    </source>
</evidence>
<dbReference type="EMBL" id="LPWH01000016">
    <property type="protein sequence ID" value="POR04318.1"/>
    <property type="molecule type" value="Genomic_DNA"/>
</dbReference>
<evidence type="ECO:0000256" key="11">
    <source>
        <dbReference type="SAM" id="MobiDB-lite"/>
    </source>
</evidence>
<dbReference type="NCBIfam" id="TIGR03594">
    <property type="entry name" value="GTPase_EngA"/>
    <property type="match status" value="1"/>
</dbReference>
<dbReference type="FunFam" id="3.40.50.300:FF:000494">
    <property type="entry name" value="tRNA modification GTPase MnmE"/>
    <property type="match status" value="1"/>
</dbReference>
<protein>
    <recommendedName>
        <fullName evidence="2 8">GTPase Der</fullName>
    </recommendedName>
    <alternativeName>
        <fullName evidence="7 8">GTP-binding protein EngA</fullName>
    </alternativeName>
</protein>
<dbReference type="InterPro" id="IPR006073">
    <property type="entry name" value="GTP-bd"/>
</dbReference>
<evidence type="ECO:0000256" key="7">
    <source>
        <dbReference type="ARBA" id="ARBA00032345"/>
    </source>
</evidence>
<dbReference type="CDD" id="cd01895">
    <property type="entry name" value="EngA2"/>
    <property type="match status" value="1"/>
</dbReference>
<dbReference type="Gene3D" id="3.30.300.20">
    <property type="match status" value="1"/>
</dbReference>
<comment type="similarity">
    <text evidence="1 8 9 10">Belongs to the TRAFAC class TrmE-Era-EngA-EngB-Septin-like GTPase superfamily. EngA (Der) GTPase family.</text>
</comment>
<feature type="binding site" evidence="8">
    <location>
        <begin position="223"/>
        <end position="230"/>
    </location>
    <ligand>
        <name>GTP</name>
        <dbReference type="ChEBI" id="CHEBI:37565"/>
        <label>2</label>
    </ligand>
</feature>
<dbReference type="PROSITE" id="PS51712">
    <property type="entry name" value="G_ENGA"/>
    <property type="match status" value="2"/>
</dbReference>
<dbReference type="InterPro" id="IPR016484">
    <property type="entry name" value="GTPase_Der"/>
</dbReference>
<feature type="binding site" evidence="8">
    <location>
        <begin position="335"/>
        <end position="338"/>
    </location>
    <ligand>
        <name>GTP</name>
        <dbReference type="ChEBI" id="CHEBI:37565"/>
        <label>2</label>
    </ligand>
</feature>
<keyword evidence="6 8" id="KW-0342">GTP-binding</keyword>
<dbReference type="OrthoDB" id="9805918at2"/>
<feature type="region of interest" description="Disordered" evidence="11">
    <location>
        <begin position="163"/>
        <end position="212"/>
    </location>
</feature>
<name>A0A2S4JXR6_9SPIO</name>
<evidence type="ECO:0000313" key="14">
    <source>
        <dbReference type="Proteomes" id="UP000237350"/>
    </source>
</evidence>
<dbReference type="PANTHER" id="PTHR43834">
    <property type="entry name" value="GTPASE DER"/>
    <property type="match status" value="1"/>
</dbReference>
<organism evidence="13 14">
    <name type="scientific">Alkalispirochaeta sphaeroplastigenens</name>
    <dbReference type="NCBI Taxonomy" id="1187066"/>
    <lineage>
        <taxon>Bacteria</taxon>
        <taxon>Pseudomonadati</taxon>
        <taxon>Spirochaetota</taxon>
        <taxon>Spirochaetia</taxon>
        <taxon>Spirochaetales</taxon>
        <taxon>Spirochaetaceae</taxon>
        <taxon>Alkalispirochaeta</taxon>
    </lineage>
</organism>
<comment type="caution">
    <text evidence="13">The sequence shown here is derived from an EMBL/GenBank/DDBJ whole genome shotgun (WGS) entry which is preliminary data.</text>
</comment>
<evidence type="ECO:0000256" key="1">
    <source>
        <dbReference type="ARBA" id="ARBA00008279"/>
    </source>
</evidence>
<comment type="subunit">
    <text evidence="8">Associates with the 50S ribosomal subunit.</text>
</comment>
<feature type="compositionally biased region" description="Basic and acidic residues" evidence="11">
    <location>
        <begin position="167"/>
        <end position="178"/>
    </location>
</feature>
<evidence type="ECO:0000256" key="8">
    <source>
        <dbReference type="HAMAP-Rule" id="MF_00195"/>
    </source>
</evidence>
<dbReference type="Pfam" id="PF01926">
    <property type="entry name" value="MMR_HSR1"/>
    <property type="match status" value="2"/>
</dbReference>
<reference evidence="14" key="1">
    <citation type="submission" date="2015-12" db="EMBL/GenBank/DDBJ databases">
        <authorList>
            <person name="Lodha T.D."/>
            <person name="Chintalapati S."/>
            <person name="Chintalapati V.R."/>
            <person name="Sravanthi T."/>
        </authorList>
    </citation>
    <scope>NUCLEOTIDE SEQUENCE [LARGE SCALE GENOMIC DNA]</scope>
    <source>
        <strain evidence="14">JC133</strain>
    </source>
</reference>
<dbReference type="GO" id="GO:0005525">
    <property type="term" value="F:GTP binding"/>
    <property type="evidence" value="ECO:0007669"/>
    <property type="project" value="UniProtKB-UniRule"/>
</dbReference>
<feature type="binding site" evidence="8">
    <location>
        <begin position="270"/>
        <end position="274"/>
    </location>
    <ligand>
        <name>GTP</name>
        <dbReference type="ChEBI" id="CHEBI:37565"/>
        <label>2</label>
    </ligand>
</feature>
<dbReference type="InterPro" id="IPR032859">
    <property type="entry name" value="KH_dom-like"/>
</dbReference>
<feature type="binding site" evidence="8">
    <location>
        <begin position="8"/>
        <end position="15"/>
    </location>
    <ligand>
        <name>GTP</name>
        <dbReference type="ChEBI" id="CHEBI:37565"/>
        <label>1</label>
    </ligand>
</feature>
<dbReference type="InterPro" id="IPR031166">
    <property type="entry name" value="G_ENGA"/>
</dbReference>
<evidence type="ECO:0000256" key="3">
    <source>
        <dbReference type="ARBA" id="ARBA00022517"/>
    </source>
</evidence>
<feature type="binding site" evidence="8">
    <location>
        <begin position="55"/>
        <end position="59"/>
    </location>
    <ligand>
        <name>GTP</name>
        <dbReference type="ChEBI" id="CHEBI:37565"/>
        <label>1</label>
    </ligand>
</feature>
<dbReference type="GO" id="GO:0042254">
    <property type="term" value="P:ribosome biogenesis"/>
    <property type="evidence" value="ECO:0007669"/>
    <property type="project" value="UniProtKB-KW"/>
</dbReference>
<accession>A0A2S4JXR6</accession>
<keyword evidence="5 8" id="KW-0547">Nucleotide-binding</keyword>
<dbReference type="Proteomes" id="UP000237350">
    <property type="component" value="Unassembled WGS sequence"/>
</dbReference>